<accession>X1MPE2</accession>
<comment type="caution">
    <text evidence="1">The sequence shown here is derived from an EMBL/GenBank/DDBJ whole genome shotgun (WGS) entry which is preliminary data.</text>
</comment>
<protein>
    <submittedName>
        <fullName evidence="1">Uncharacterized protein</fullName>
    </submittedName>
</protein>
<evidence type="ECO:0000313" key="1">
    <source>
        <dbReference type="EMBL" id="GAI33203.1"/>
    </source>
</evidence>
<dbReference type="AlphaFoldDB" id="X1MPE2"/>
<reference evidence="1" key="1">
    <citation type="journal article" date="2014" name="Front. Microbiol.">
        <title>High frequency of phylogenetically diverse reductive dehalogenase-homologous genes in deep subseafloor sedimentary metagenomes.</title>
        <authorList>
            <person name="Kawai M."/>
            <person name="Futagami T."/>
            <person name="Toyoda A."/>
            <person name="Takaki Y."/>
            <person name="Nishi S."/>
            <person name="Hori S."/>
            <person name="Arai W."/>
            <person name="Tsubouchi T."/>
            <person name="Morono Y."/>
            <person name="Uchiyama I."/>
            <person name="Ito T."/>
            <person name="Fujiyama A."/>
            <person name="Inagaki F."/>
            <person name="Takami H."/>
        </authorList>
    </citation>
    <scope>NUCLEOTIDE SEQUENCE</scope>
    <source>
        <strain evidence="1">Expedition CK06-06</strain>
    </source>
</reference>
<sequence>VTVSIGGQSARTDTSGRFLIQGIGTSDKTLVIDGSSANKPGTTYGYFEVLVQLSAGKTSVLPYTSWMPRIDTVHTVKFDSPTTSEVVITTPYIPKLEVRLPKGTVLRDRKGRVINELSITPVPVDRPPFPLPNRYVPVYFTLQPGGAHLEGVDAASAQGARVIYPNYHHGAPGSVLDFWNYDPIERGWHIYGQGEIAADGMQIVPNPGVAIYELTGAMVSLPSNAPAEGPPPGGCGGSAGDPVDCYTGLFLHTRTDLAVA</sequence>
<dbReference type="EMBL" id="BARV01028326">
    <property type="protein sequence ID" value="GAI33203.1"/>
    <property type="molecule type" value="Genomic_DNA"/>
</dbReference>
<feature type="non-terminal residue" evidence="1">
    <location>
        <position position="260"/>
    </location>
</feature>
<name>X1MPE2_9ZZZZ</name>
<proteinExistence type="predicted"/>
<gene>
    <name evidence="1" type="ORF">S06H3_45378</name>
</gene>
<feature type="non-terminal residue" evidence="1">
    <location>
        <position position="1"/>
    </location>
</feature>
<organism evidence="1">
    <name type="scientific">marine sediment metagenome</name>
    <dbReference type="NCBI Taxonomy" id="412755"/>
    <lineage>
        <taxon>unclassified sequences</taxon>
        <taxon>metagenomes</taxon>
        <taxon>ecological metagenomes</taxon>
    </lineage>
</organism>